<accession>K1XHL2</accession>
<gene>
    <name evidence="2" type="ORF">MBM_09889</name>
</gene>
<keyword evidence="1" id="KW-0472">Membrane</keyword>
<dbReference type="EMBL" id="JH921475">
    <property type="protein sequence ID" value="EKD11949.1"/>
    <property type="molecule type" value="Genomic_DNA"/>
</dbReference>
<dbReference type="HOGENOM" id="CLU_1547936_0_0_1"/>
<protein>
    <submittedName>
        <fullName evidence="2">Uncharacterized protein</fullName>
    </submittedName>
</protein>
<evidence type="ECO:0000313" key="3">
    <source>
        <dbReference type="Proteomes" id="UP000006753"/>
    </source>
</evidence>
<sequence>MSSHEDDGPSPAQCVLFSDPDKFNNTLLIGGKALGGPTTQLNYVYGTPIRLPVFIQLYGLAQTAKLTLLNVYRLFGSFFTGSFFLPSGLRFFGFSALRFFRSFGFSLGPSYGFSRPSAPSAPFGPFRFFKTALARPRAPFSSSDLTDLSVLKYLQHVICSLSTCNTLSVPSAL</sequence>
<name>K1XHL2_MARBU</name>
<reference evidence="2 3" key="1">
    <citation type="journal article" date="2012" name="BMC Genomics">
        <title>Sequencing the genome of Marssonina brunnea reveals fungus-poplar co-evolution.</title>
        <authorList>
            <person name="Zhu S."/>
            <person name="Cao Y.-Z."/>
            <person name="Jiang C."/>
            <person name="Tan B.-Y."/>
            <person name="Wang Z."/>
            <person name="Feng S."/>
            <person name="Zhang L."/>
            <person name="Su X.-H."/>
            <person name="Brejova B."/>
            <person name="Vinar T."/>
            <person name="Xu M."/>
            <person name="Wang M.-X."/>
            <person name="Zhang S.-G."/>
            <person name="Huang M.-R."/>
            <person name="Wu R."/>
            <person name="Zhou Y."/>
        </authorList>
    </citation>
    <scope>NUCLEOTIDE SEQUENCE [LARGE SCALE GENOMIC DNA]</scope>
    <source>
        <strain evidence="2 3">MB_m1</strain>
    </source>
</reference>
<proteinExistence type="predicted"/>
<evidence type="ECO:0000313" key="2">
    <source>
        <dbReference type="EMBL" id="EKD11949.1"/>
    </source>
</evidence>
<keyword evidence="1" id="KW-0812">Transmembrane</keyword>
<dbReference type="KEGG" id="mbe:MBM_09889"/>
<organism evidence="2 3">
    <name type="scientific">Marssonina brunnea f. sp. multigermtubi (strain MB_m1)</name>
    <name type="common">Marssonina leaf spot fungus</name>
    <dbReference type="NCBI Taxonomy" id="1072389"/>
    <lineage>
        <taxon>Eukaryota</taxon>
        <taxon>Fungi</taxon>
        <taxon>Dikarya</taxon>
        <taxon>Ascomycota</taxon>
        <taxon>Pezizomycotina</taxon>
        <taxon>Leotiomycetes</taxon>
        <taxon>Helotiales</taxon>
        <taxon>Drepanopezizaceae</taxon>
        <taxon>Drepanopeziza</taxon>
    </lineage>
</organism>
<keyword evidence="3" id="KW-1185">Reference proteome</keyword>
<feature type="transmembrane region" description="Helical" evidence="1">
    <location>
        <begin position="71"/>
        <end position="92"/>
    </location>
</feature>
<dbReference type="InParanoid" id="K1XHL2"/>
<dbReference type="AlphaFoldDB" id="K1XHL2"/>
<dbReference type="Proteomes" id="UP000006753">
    <property type="component" value="Unassembled WGS sequence"/>
</dbReference>
<keyword evidence="1" id="KW-1133">Transmembrane helix</keyword>
<evidence type="ECO:0000256" key="1">
    <source>
        <dbReference type="SAM" id="Phobius"/>
    </source>
</evidence>